<comment type="caution">
    <text evidence="1">The sequence shown here is derived from an EMBL/GenBank/DDBJ whole genome shotgun (WGS) entry which is preliminary data.</text>
</comment>
<dbReference type="AlphaFoldDB" id="A0A7V3JAN0"/>
<organism evidence="1">
    <name type="scientific">candidate division CPR3 bacterium</name>
    <dbReference type="NCBI Taxonomy" id="2268181"/>
    <lineage>
        <taxon>Bacteria</taxon>
        <taxon>Bacteria division CPR3</taxon>
    </lineage>
</organism>
<dbReference type="EMBL" id="DTGG01000132">
    <property type="protein sequence ID" value="HFZ09349.1"/>
    <property type="molecule type" value="Genomic_DNA"/>
</dbReference>
<accession>A0A7V3JAN0</accession>
<gene>
    <name evidence="1" type="ORF">ENV41_04370</name>
</gene>
<evidence type="ECO:0008006" key="2">
    <source>
        <dbReference type="Google" id="ProtNLM"/>
    </source>
</evidence>
<dbReference type="SUPFAM" id="SSF47781">
    <property type="entry name" value="RuvA domain 2-like"/>
    <property type="match status" value="1"/>
</dbReference>
<proteinExistence type="predicted"/>
<evidence type="ECO:0000313" key="1">
    <source>
        <dbReference type="EMBL" id="HFZ09349.1"/>
    </source>
</evidence>
<reference evidence="1" key="1">
    <citation type="journal article" date="2020" name="mSystems">
        <title>Genome- and Community-Level Interaction Insights into Carbon Utilization and Element Cycling Functions of Hydrothermarchaeota in Hydrothermal Sediment.</title>
        <authorList>
            <person name="Zhou Z."/>
            <person name="Liu Y."/>
            <person name="Xu W."/>
            <person name="Pan J."/>
            <person name="Luo Z.H."/>
            <person name="Li M."/>
        </authorList>
    </citation>
    <scope>NUCLEOTIDE SEQUENCE [LARGE SCALE GENOMIC DNA]</scope>
    <source>
        <strain evidence="1">SpSt-757</strain>
    </source>
</reference>
<dbReference type="InterPro" id="IPR010994">
    <property type="entry name" value="RuvA_2-like"/>
</dbReference>
<sequence>MLKLFLPFFTISIFIGKSEPRKLNPNIATFEELLSIPIITEEEALAIMTARTVKEFKSITDLIERTGLDTAKVEALQEVFIFKSPEKYNIQIKFWREHNAQGFYSKFTSSKYFGTFYTDSKFLGAYLGNNWITIGKFDLQISPYTLNPVFYPNKGNLNLCLNRSLTVAIGLHRLQIGVPLHFNVTHILISPVFVHKERADFQIFARSKIEPVTFYTFLSSLNKIAVLRLLYKEKNLNLSAQAKLVDKKFFVDFGISRAFQTGSSFYLKLSNKEFDNASYLQYSQTLPSGCAFDVRATLTEKYPDIYSVKIYSKNLSIQYLKGQTERIALSTFYETINLKVFYYPTISAFEYRFSGNFTIHSMPFKIAIGWKDKKSWNVSLELKINAEKEQGDNFEDR</sequence>
<name>A0A7V3JAN0_UNCC3</name>
<protein>
    <recommendedName>
        <fullName evidence="2">Helix-hairpin-helix domain-containing protein</fullName>
    </recommendedName>
</protein>
<dbReference type="Gene3D" id="1.10.150.320">
    <property type="entry name" value="Photosystem II 12 kDa extrinsic protein"/>
    <property type="match status" value="1"/>
</dbReference>